<accession>G8YNX6</accession>
<dbReference type="AlphaFoldDB" id="G8YNX6"/>
<dbReference type="Proteomes" id="UP000005222">
    <property type="component" value="Chromosome E"/>
</dbReference>
<gene>
    <name evidence="2" type="primary">Piso0_001725</name>
    <name evidence="2" type="ORF">GNLVRS01_PISO0E11312g</name>
</gene>
<dbReference type="EMBL" id="FO082055">
    <property type="protein sequence ID" value="CCE79644.1"/>
    <property type="molecule type" value="Genomic_DNA"/>
</dbReference>
<feature type="compositionally biased region" description="Low complexity" evidence="1">
    <location>
        <begin position="1"/>
        <end position="33"/>
    </location>
</feature>
<dbReference type="eggNOG" id="ENOG502RN81">
    <property type="taxonomic scope" value="Eukaryota"/>
</dbReference>
<feature type="region of interest" description="Disordered" evidence="1">
    <location>
        <begin position="1"/>
        <end position="100"/>
    </location>
</feature>
<name>G8YNX6_PICSO</name>
<protein>
    <submittedName>
        <fullName evidence="2">Piso0_001725 protein</fullName>
    </submittedName>
</protein>
<reference evidence="2 3" key="1">
    <citation type="journal article" date="2012" name="G3 (Bethesda)">
        <title>Pichia sorbitophila, an interspecies yeast hybrid reveals early steps of genome resolution following polyploidization.</title>
        <authorList>
            <person name="Leh Louis V."/>
            <person name="Despons L."/>
            <person name="Friedrich A."/>
            <person name="Martin T."/>
            <person name="Durrens P."/>
            <person name="Casaregola S."/>
            <person name="Neuveglise C."/>
            <person name="Fairhead C."/>
            <person name="Marck C."/>
            <person name="Cruz J.A."/>
            <person name="Straub M.L."/>
            <person name="Kugler V."/>
            <person name="Sacerdot C."/>
            <person name="Uzunov Z."/>
            <person name="Thierry A."/>
            <person name="Weiss S."/>
            <person name="Bleykasten C."/>
            <person name="De Montigny J."/>
            <person name="Jacques N."/>
            <person name="Jung P."/>
            <person name="Lemaire M."/>
            <person name="Mallet S."/>
            <person name="Morel G."/>
            <person name="Richard G.F."/>
            <person name="Sarkar A."/>
            <person name="Savel G."/>
            <person name="Schacherer J."/>
            <person name="Seret M.L."/>
            <person name="Talla E."/>
            <person name="Samson G."/>
            <person name="Jubin C."/>
            <person name="Poulain J."/>
            <person name="Vacherie B."/>
            <person name="Barbe V."/>
            <person name="Pelletier E."/>
            <person name="Sherman D.J."/>
            <person name="Westhof E."/>
            <person name="Weissenbach J."/>
            <person name="Baret P.V."/>
            <person name="Wincker P."/>
            <person name="Gaillardin C."/>
            <person name="Dujon B."/>
            <person name="Souciet J.L."/>
        </authorList>
    </citation>
    <scope>NUCLEOTIDE SEQUENCE [LARGE SCALE GENOMIC DNA]</scope>
    <source>
        <strain evidence="3">ATCC MYA-4447 / BCRC 22081 / CBS 7064 / NBRC 10061 / NRRL Y-12695</strain>
    </source>
</reference>
<keyword evidence="3" id="KW-1185">Reference proteome</keyword>
<proteinExistence type="predicted"/>
<feature type="compositionally biased region" description="Polar residues" evidence="1">
    <location>
        <begin position="82"/>
        <end position="97"/>
    </location>
</feature>
<organism evidence="2 3">
    <name type="scientific">Pichia sorbitophila (strain ATCC MYA-4447 / BCRC 22081 / CBS 7064 / NBRC 10061 / NRRL Y-12695)</name>
    <name type="common">Hybrid yeast</name>
    <dbReference type="NCBI Taxonomy" id="559304"/>
    <lineage>
        <taxon>Eukaryota</taxon>
        <taxon>Fungi</taxon>
        <taxon>Dikarya</taxon>
        <taxon>Ascomycota</taxon>
        <taxon>Saccharomycotina</taxon>
        <taxon>Pichiomycetes</taxon>
        <taxon>Debaryomycetaceae</taxon>
        <taxon>Millerozyma</taxon>
    </lineage>
</organism>
<evidence type="ECO:0000313" key="2">
    <source>
        <dbReference type="EMBL" id="CCE79644.1"/>
    </source>
</evidence>
<sequence>MSAPARAPATAPEDAAQVTQTATAAQTSRAAHTSPFSDHEEQSEEQSEKHAFNGSTDEEPITKEPAAQDNMYLAPHKETNSDDSCTPRTSTSVSEQGSGYERQANECTEFCTDFLSCFGLFDACCPASGEGYLANFATCCGTVLMSCAKC</sequence>
<dbReference type="InParanoid" id="G8YNX6"/>
<evidence type="ECO:0000256" key="1">
    <source>
        <dbReference type="SAM" id="MobiDB-lite"/>
    </source>
</evidence>
<dbReference type="OrthoDB" id="4090086at2759"/>
<dbReference type="HOGENOM" id="CLU_135147_0_0_1"/>
<evidence type="ECO:0000313" key="3">
    <source>
        <dbReference type="Proteomes" id="UP000005222"/>
    </source>
</evidence>